<comment type="caution">
    <text evidence="7">The sequence shown here is derived from an EMBL/GenBank/DDBJ whole genome shotgun (WGS) entry which is preliminary data.</text>
</comment>
<evidence type="ECO:0000259" key="6">
    <source>
        <dbReference type="PROSITE" id="PS50262"/>
    </source>
</evidence>
<evidence type="ECO:0000256" key="3">
    <source>
        <dbReference type="ARBA" id="ARBA00022989"/>
    </source>
</evidence>
<dbReference type="Gene3D" id="1.20.1070.10">
    <property type="entry name" value="Rhodopsin 7-helix transmembrane proteins"/>
    <property type="match status" value="1"/>
</dbReference>
<dbReference type="EMBL" id="CAJNOR010001181">
    <property type="protein sequence ID" value="CAF1092375.1"/>
    <property type="molecule type" value="Genomic_DNA"/>
</dbReference>
<proteinExistence type="predicted"/>
<keyword evidence="3 5" id="KW-1133">Transmembrane helix</keyword>
<protein>
    <recommendedName>
        <fullName evidence="6">G-protein coupled receptors family 1 profile domain-containing protein</fullName>
    </recommendedName>
</protein>
<comment type="subcellular location">
    <subcellularLocation>
        <location evidence="1">Membrane</location>
    </subcellularLocation>
</comment>
<feature type="transmembrane region" description="Helical" evidence="5">
    <location>
        <begin position="269"/>
        <end position="289"/>
    </location>
</feature>
<dbReference type="AlphaFoldDB" id="A0A814NM92"/>
<evidence type="ECO:0000256" key="2">
    <source>
        <dbReference type="ARBA" id="ARBA00022692"/>
    </source>
</evidence>
<feature type="transmembrane region" description="Helical" evidence="5">
    <location>
        <begin position="59"/>
        <end position="82"/>
    </location>
</feature>
<dbReference type="InterPro" id="IPR017452">
    <property type="entry name" value="GPCR_Rhodpsn_7TM"/>
</dbReference>
<keyword evidence="8" id="KW-1185">Reference proteome</keyword>
<sequence length="315" mass="36899">MASSNSSSYEIPSYESSTSRTIKFTIILVLQIMSISCSIFLLFNVLTKSALYRPLHNHTIIVLGMISFFQTISDLPMVLAYLHLGQAPTTVFCLLWNFFAFSNYAVGIWVMTWASFERHLLIFHNNLIKTPRRRLALHYLPLACSIFFPWFYYVSLIFFYPCVNTFYQTLLFCGWCCYARNDPLVFFDWLTFSVIPTSSIIFLSVTLIIRVIRQKYRMQQQIKWRQHRHMIIQLLSISFLYILFDGPSTIIGIVQLFLPTFAVDVQILYLIYIVYLLPLSVPFLCLNGLHQLRTKNHRQTHPTLPLTQTQVALRR</sequence>
<feature type="transmembrane region" description="Helical" evidence="5">
    <location>
        <begin position="137"/>
        <end position="160"/>
    </location>
</feature>
<dbReference type="SUPFAM" id="SSF81321">
    <property type="entry name" value="Family A G protein-coupled receptor-like"/>
    <property type="match status" value="1"/>
</dbReference>
<organism evidence="7 8">
    <name type="scientific">Adineta ricciae</name>
    <name type="common">Rotifer</name>
    <dbReference type="NCBI Taxonomy" id="249248"/>
    <lineage>
        <taxon>Eukaryota</taxon>
        <taxon>Metazoa</taxon>
        <taxon>Spiralia</taxon>
        <taxon>Gnathifera</taxon>
        <taxon>Rotifera</taxon>
        <taxon>Eurotatoria</taxon>
        <taxon>Bdelloidea</taxon>
        <taxon>Adinetida</taxon>
        <taxon>Adinetidae</taxon>
        <taxon>Adineta</taxon>
    </lineage>
</organism>
<evidence type="ECO:0000256" key="1">
    <source>
        <dbReference type="ARBA" id="ARBA00004370"/>
    </source>
</evidence>
<dbReference type="GO" id="GO:0016020">
    <property type="term" value="C:membrane"/>
    <property type="evidence" value="ECO:0007669"/>
    <property type="project" value="UniProtKB-SubCell"/>
</dbReference>
<dbReference type="GO" id="GO:0004930">
    <property type="term" value="F:G protein-coupled receptor activity"/>
    <property type="evidence" value="ECO:0007669"/>
    <property type="project" value="InterPro"/>
</dbReference>
<feature type="transmembrane region" description="Helical" evidence="5">
    <location>
        <begin position="230"/>
        <end position="257"/>
    </location>
</feature>
<name>A0A814NM92_ADIRI</name>
<dbReference type="InterPro" id="IPR000276">
    <property type="entry name" value="GPCR_Rhodpsn"/>
</dbReference>
<evidence type="ECO:0000256" key="5">
    <source>
        <dbReference type="SAM" id="Phobius"/>
    </source>
</evidence>
<feature type="transmembrane region" description="Helical" evidence="5">
    <location>
        <begin position="24"/>
        <end position="47"/>
    </location>
</feature>
<evidence type="ECO:0000313" key="7">
    <source>
        <dbReference type="EMBL" id="CAF1092375.1"/>
    </source>
</evidence>
<dbReference type="Proteomes" id="UP000663828">
    <property type="component" value="Unassembled WGS sequence"/>
</dbReference>
<feature type="domain" description="G-protein coupled receptors family 1 profile" evidence="6">
    <location>
        <begin position="37"/>
        <end position="285"/>
    </location>
</feature>
<keyword evidence="4 5" id="KW-0472">Membrane</keyword>
<keyword evidence="2 5" id="KW-0812">Transmembrane</keyword>
<evidence type="ECO:0000313" key="8">
    <source>
        <dbReference type="Proteomes" id="UP000663828"/>
    </source>
</evidence>
<accession>A0A814NM92</accession>
<feature type="transmembrane region" description="Helical" evidence="5">
    <location>
        <begin position="189"/>
        <end position="209"/>
    </location>
</feature>
<reference evidence="7" key="1">
    <citation type="submission" date="2021-02" db="EMBL/GenBank/DDBJ databases">
        <authorList>
            <person name="Nowell W R."/>
        </authorList>
    </citation>
    <scope>NUCLEOTIDE SEQUENCE</scope>
</reference>
<gene>
    <name evidence="7" type="ORF">XAT740_LOCUS17909</name>
</gene>
<evidence type="ECO:0000256" key="4">
    <source>
        <dbReference type="ARBA" id="ARBA00023136"/>
    </source>
</evidence>
<dbReference type="Pfam" id="PF00001">
    <property type="entry name" value="7tm_1"/>
    <property type="match status" value="1"/>
</dbReference>
<feature type="transmembrane region" description="Helical" evidence="5">
    <location>
        <begin position="94"/>
        <end position="116"/>
    </location>
</feature>
<dbReference type="CDD" id="cd00637">
    <property type="entry name" value="7tm_classA_rhodopsin-like"/>
    <property type="match status" value="1"/>
</dbReference>
<dbReference type="PROSITE" id="PS50262">
    <property type="entry name" value="G_PROTEIN_RECEP_F1_2"/>
    <property type="match status" value="1"/>
</dbReference>